<dbReference type="Proteomes" id="UP000299102">
    <property type="component" value="Unassembled WGS sequence"/>
</dbReference>
<keyword evidence="3" id="KW-1185">Reference proteome</keyword>
<name>A0A4C1YVQ3_EUMVA</name>
<gene>
    <name evidence="2" type="ORF">EVAR_63014_1</name>
</gene>
<protein>
    <submittedName>
        <fullName evidence="2">Uncharacterized protein</fullName>
    </submittedName>
</protein>
<sequence length="328" mass="37354">MFNNCCDESESMFVSACTDPQQLSLRRALDKIRRPAQIRPYVSDDIFITSGLSLVKRHLSHCCVRFFKANAGSHHYPVECLYDITISLTSSPPPSYSSSPTPASPLRANSTVFLFRRNEIDENSQIESNGPGWPNREDKQGKSSLRSEAVPNKLLVTHERPQHSISYRVEGKSERKSKRVPCRNCDDKSLIRPILPNYLLIQIFLGSFSNEMTSIFSRFEYYPAYAAVVEIRSPAPTETKKLWTDVSQLLGRKKPDTTLNGIVFKLTTTQIRPFDNCQRPNPHRTAPKEERPRSLIAADLQRTHRPPQREGLRLPPPLLPTITFISLF</sequence>
<evidence type="ECO:0000313" key="3">
    <source>
        <dbReference type="Proteomes" id="UP000299102"/>
    </source>
</evidence>
<feature type="region of interest" description="Disordered" evidence="1">
    <location>
        <begin position="124"/>
        <end position="147"/>
    </location>
</feature>
<organism evidence="2 3">
    <name type="scientific">Eumeta variegata</name>
    <name type="common">Bagworm moth</name>
    <name type="synonym">Eumeta japonica</name>
    <dbReference type="NCBI Taxonomy" id="151549"/>
    <lineage>
        <taxon>Eukaryota</taxon>
        <taxon>Metazoa</taxon>
        <taxon>Ecdysozoa</taxon>
        <taxon>Arthropoda</taxon>
        <taxon>Hexapoda</taxon>
        <taxon>Insecta</taxon>
        <taxon>Pterygota</taxon>
        <taxon>Neoptera</taxon>
        <taxon>Endopterygota</taxon>
        <taxon>Lepidoptera</taxon>
        <taxon>Glossata</taxon>
        <taxon>Ditrysia</taxon>
        <taxon>Tineoidea</taxon>
        <taxon>Psychidae</taxon>
        <taxon>Oiketicinae</taxon>
        <taxon>Eumeta</taxon>
    </lineage>
</organism>
<evidence type="ECO:0000256" key="1">
    <source>
        <dbReference type="SAM" id="MobiDB-lite"/>
    </source>
</evidence>
<dbReference type="AlphaFoldDB" id="A0A4C1YVQ3"/>
<accession>A0A4C1YVQ3</accession>
<evidence type="ECO:0000313" key="2">
    <source>
        <dbReference type="EMBL" id="GBP79012.1"/>
    </source>
</evidence>
<comment type="caution">
    <text evidence="2">The sequence shown here is derived from an EMBL/GenBank/DDBJ whole genome shotgun (WGS) entry which is preliminary data.</text>
</comment>
<proteinExistence type="predicted"/>
<dbReference type="EMBL" id="BGZK01001396">
    <property type="protein sequence ID" value="GBP79012.1"/>
    <property type="molecule type" value="Genomic_DNA"/>
</dbReference>
<reference evidence="2 3" key="1">
    <citation type="journal article" date="2019" name="Commun. Biol.">
        <title>The bagworm genome reveals a unique fibroin gene that provides high tensile strength.</title>
        <authorList>
            <person name="Kono N."/>
            <person name="Nakamura H."/>
            <person name="Ohtoshi R."/>
            <person name="Tomita M."/>
            <person name="Numata K."/>
            <person name="Arakawa K."/>
        </authorList>
    </citation>
    <scope>NUCLEOTIDE SEQUENCE [LARGE SCALE GENOMIC DNA]</scope>
</reference>